<dbReference type="Pfam" id="PF00149">
    <property type="entry name" value="Metallophos"/>
    <property type="match status" value="1"/>
</dbReference>
<keyword evidence="1" id="KW-0479">Metal-binding</keyword>
<name>A0ABV0F1Z5_9ENTE</name>
<dbReference type="Gene3D" id="3.60.21.10">
    <property type="match status" value="1"/>
</dbReference>
<evidence type="ECO:0000259" key="4">
    <source>
        <dbReference type="Pfam" id="PF00149"/>
    </source>
</evidence>
<dbReference type="InterPro" id="IPR004843">
    <property type="entry name" value="Calcineurin-like_PHP"/>
</dbReference>
<feature type="region of interest" description="Disordered" evidence="3">
    <location>
        <begin position="307"/>
        <end position="339"/>
    </location>
</feature>
<accession>A0ABV0F1Z5</accession>
<evidence type="ECO:0000313" key="5">
    <source>
        <dbReference type="EMBL" id="MEO1781181.1"/>
    </source>
</evidence>
<dbReference type="CDD" id="cd07385">
    <property type="entry name" value="MPP_YkuE_C"/>
    <property type="match status" value="1"/>
</dbReference>
<proteinExistence type="predicted"/>
<feature type="domain" description="Calcineurin-like phosphoesterase" evidence="4">
    <location>
        <begin position="60"/>
        <end position="223"/>
    </location>
</feature>
<dbReference type="InterPro" id="IPR029052">
    <property type="entry name" value="Metallo-depent_PP-like"/>
</dbReference>
<evidence type="ECO:0000256" key="3">
    <source>
        <dbReference type="SAM" id="MobiDB-lite"/>
    </source>
</evidence>
<dbReference type="PANTHER" id="PTHR31302">
    <property type="entry name" value="TRANSMEMBRANE PROTEIN WITH METALLOPHOSPHOESTERASE DOMAIN-RELATED"/>
    <property type="match status" value="1"/>
</dbReference>
<keyword evidence="2" id="KW-0378">Hydrolase</keyword>
<reference evidence="5" key="2">
    <citation type="submission" date="2024-02" db="EMBL/GenBank/DDBJ databases">
        <title>The Genome Sequence of Enterococcus diestrammenae JM9A.</title>
        <authorList>
            <person name="Earl A."/>
            <person name="Manson A."/>
            <person name="Gilmore M."/>
            <person name="Sanders J."/>
            <person name="Shea T."/>
            <person name="Howe W."/>
            <person name="Livny J."/>
            <person name="Cuomo C."/>
            <person name="Neafsey D."/>
            <person name="Birren B."/>
        </authorList>
    </citation>
    <scope>NUCLEOTIDE SEQUENCE</scope>
    <source>
        <strain evidence="5">JM9A</strain>
    </source>
</reference>
<dbReference type="EMBL" id="MAEI02000001">
    <property type="protein sequence ID" value="MEO1781181.1"/>
    <property type="molecule type" value="Genomic_DNA"/>
</dbReference>
<evidence type="ECO:0000256" key="1">
    <source>
        <dbReference type="ARBA" id="ARBA00022723"/>
    </source>
</evidence>
<reference evidence="5" key="1">
    <citation type="submission" date="2016-06" db="EMBL/GenBank/DDBJ databases">
        <authorList>
            <person name="Van Tyne D."/>
        </authorList>
    </citation>
    <scope>NUCLEOTIDE SEQUENCE</scope>
    <source>
        <strain evidence="5">JM9A</strain>
    </source>
</reference>
<evidence type="ECO:0000313" key="6">
    <source>
        <dbReference type="Proteomes" id="UP001429357"/>
    </source>
</evidence>
<dbReference type="SUPFAM" id="SSF56300">
    <property type="entry name" value="Metallo-dependent phosphatases"/>
    <property type="match status" value="1"/>
</dbReference>
<organism evidence="5 6">
    <name type="scientific">Enterococcus diestrammenae</name>
    <dbReference type="NCBI Taxonomy" id="1155073"/>
    <lineage>
        <taxon>Bacteria</taxon>
        <taxon>Bacillati</taxon>
        <taxon>Bacillota</taxon>
        <taxon>Bacilli</taxon>
        <taxon>Lactobacillales</taxon>
        <taxon>Enterococcaceae</taxon>
        <taxon>Enterococcus</taxon>
    </lineage>
</organism>
<protein>
    <recommendedName>
        <fullName evidence="4">Calcineurin-like phosphoesterase domain-containing protein</fullName>
    </recommendedName>
</protein>
<feature type="compositionally biased region" description="Polar residues" evidence="3">
    <location>
        <begin position="312"/>
        <end position="333"/>
    </location>
</feature>
<evidence type="ECO:0000256" key="2">
    <source>
        <dbReference type="ARBA" id="ARBA00022801"/>
    </source>
</evidence>
<dbReference type="Proteomes" id="UP001429357">
    <property type="component" value="Unassembled WGS sequence"/>
</dbReference>
<comment type="caution">
    <text evidence="5">The sequence shown here is derived from an EMBL/GenBank/DDBJ whole genome shotgun (WGS) entry which is preliminary data.</text>
</comment>
<keyword evidence="6" id="KW-1185">Reference proteome</keyword>
<sequence length="373" mass="42011">MAIKILIVFAVLLSALAFYAFVIEPRRLIEKHFLIRKDKSRVLDISEAYDMFQQESDVVIAHLSDLHFSRWFKPRRINKLIRSIMADQPDLIIFTGDLLDDYKKWPVKQTPALIAKLKKLHAPMGKLAVLGNHDYKSDGGYFVKDILESAGFTVLINEDVFGSDERLSLNIAGIADPTTEKSQFYFEDTLAEWQILLLHQPDYVNRVKNLAIYDLVLSGHSHGGQIRLPGYFPKTAGARNYTDSLYLPAKNTLLSVNTGIGTTALPLRFRVPPEIVYYHLSKKEEAFGTSGEPFDFKKLIHEETAEAKEITSPKQSETSDIASNSPVSDSLTTPVDKAPVTSQLGSKIVELAEFPRRYHLRKTAETPKAKCSL</sequence>
<gene>
    <name evidence="5" type="ORF">BAU18_000760</name>
</gene>
<dbReference type="InterPro" id="IPR051158">
    <property type="entry name" value="Metallophosphoesterase_sf"/>
</dbReference>
<dbReference type="PANTHER" id="PTHR31302:SF31">
    <property type="entry name" value="PHOSPHODIESTERASE YAEI"/>
    <property type="match status" value="1"/>
</dbReference>